<comment type="caution">
    <text evidence="2">The sequence shown here is derived from an EMBL/GenBank/DDBJ whole genome shotgun (WGS) entry which is preliminary data.</text>
</comment>
<protein>
    <recommendedName>
        <fullName evidence="4">PPM-type phosphatase domain-containing protein</fullName>
    </recommendedName>
</protein>
<feature type="region of interest" description="Disordered" evidence="1">
    <location>
        <begin position="299"/>
        <end position="337"/>
    </location>
</feature>
<evidence type="ECO:0008006" key="4">
    <source>
        <dbReference type="Google" id="ProtNLM"/>
    </source>
</evidence>
<evidence type="ECO:0000256" key="1">
    <source>
        <dbReference type="SAM" id="MobiDB-lite"/>
    </source>
</evidence>
<feature type="compositionally biased region" description="Low complexity" evidence="1">
    <location>
        <begin position="322"/>
        <end position="335"/>
    </location>
</feature>
<sequence>MEDPFAYLYLFNIYVFSHPQNQVGVNRPVEDRWSAYTFGESVEADHSSGNALVRVQEQNPKETVTIGGNIFSVIDGHSGHTCAHAINLLHSDYLVAGLLPINVAECVLARLRPGDGIGFSHDDQFAGLRPGAELAESFWTHPNAQVTMESEDYRLGHPTICSNEGSGPTVTLGKDEEDIGSRRERGHAAVWGPWGPWGNLSRIVREYHMRHLRAFLEERIAFEDYEDEADSLQLTKNGDIIDPEGHLVAHFPLSSLNSSSNFSSSASIGSLSSASSSSLVFDKTNSLLGDSMSRHLNFTPRTTGLDSSLHPPHHQHPYSHASLPLPSGPSVPGTPASLTSTLSSNITPGLARVMGVVSAIRRSLLRLDLDTTTAALPSLGLGLNKALLRIIMSGCVATSVYLPSFGHEVYISQVTWALKWLFYILFFL</sequence>
<organism evidence="2 3">
    <name type="scientific">Protopolystoma xenopodis</name>
    <dbReference type="NCBI Taxonomy" id="117903"/>
    <lineage>
        <taxon>Eukaryota</taxon>
        <taxon>Metazoa</taxon>
        <taxon>Spiralia</taxon>
        <taxon>Lophotrochozoa</taxon>
        <taxon>Platyhelminthes</taxon>
        <taxon>Monogenea</taxon>
        <taxon>Polyopisthocotylea</taxon>
        <taxon>Polystomatidea</taxon>
        <taxon>Polystomatidae</taxon>
        <taxon>Protopolystoma</taxon>
    </lineage>
</organism>
<keyword evidence="3" id="KW-1185">Reference proteome</keyword>
<name>A0A3S5B4H8_9PLAT</name>
<dbReference type="Proteomes" id="UP000784294">
    <property type="component" value="Unassembled WGS sequence"/>
</dbReference>
<evidence type="ECO:0000313" key="2">
    <source>
        <dbReference type="EMBL" id="VEL33367.1"/>
    </source>
</evidence>
<accession>A0A3S5B4H8</accession>
<evidence type="ECO:0000313" key="3">
    <source>
        <dbReference type="Proteomes" id="UP000784294"/>
    </source>
</evidence>
<dbReference type="AlphaFoldDB" id="A0A3S5B4H8"/>
<reference evidence="2" key="1">
    <citation type="submission" date="2018-11" db="EMBL/GenBank/DDBJ databases">
        <authorList>
            <consortium name="Pathogen Informatics"/>
        </authorList>
    </citation>
    <scope>NUCLEOTIDE SEQUENCE</scope>
</reference>
<dbReference type="EMBL" id="CAAALY010245663">
    <property type="protein sequence ID" value="VEL33367.1"/>
    <property type="molecule type" value="Genomic_DNA"/>
</dbReference>
<gene>
    <name evidence="2" type="ORF">PXEA_LOCUS26807</name>
</gene>
<proteinExistence type="predicted"/>
<dbReference type="OrthoDB" id="6287114at2759"/>